<proteinExistence type="predicted"/>
<feature type="region of interest" description="Disordered" evidence="1">
    <location>
        <begin position="387"/>
        <end position="407"/>
    </location>
</feature>
<accession>A0A9X7N1L8</accession>
<protein>
    <submittedName>
        <fullName evidence="2">Phage portal protein</fullName>
    </submittedName>
</protein>
<dbReference type="RefSeq" id="WP_151188114.1">
    <property type="nucleotide sequence ID" value="NZ_CP043626.1"/>
</dbReference>
<dbReference type="NCBIfam" id="TIGR01537">
    <property type="entry name" value="portal_HK97"/>
    <property type="match status" value="1"/>
</dbReference>
<name>A0A9X7N1L8_PSEDE</name>
<sequence>MGILKKLGQWFGKGSDPLIIDTPDKLAQVLGVGYETESGQRVTTTTAMQQTVVYNCVRVLAESVGMLPCRLFKQTERERLPAFANRLYDVLAVAPNGYMTAQEFWELLVVCLCLRGNFYAYKVMALGNVVELLPINPASVTPKLKDDWTVEYQVDFKSGSKTLTQDEIWHVRLFTLDGLNGLNPIAYARQAIGLGQAMERHASKLFSNGAVTSGVLKTDQTLSDEAFDRLSAQFQSEHMGTANAYKPMILEMGLDWKPISLNAQDTQFIESRKLTDAQLCGLFRVPPHLVASLDKMTMNNMEQMGMSFVNYALVPILTRIESRIRVGLLSVRDRKTHFAKFNAGALMRGDLKGRYESYGKGIQWGILSPNDCRELEDYNPREGGDIYLTPINMTTNPEAPDADKTTP</sequence>
<dbReference type="AlphaFoldDB" id="A0A9X7N1L8"/>
<evidence type="ECO:0000313" key="3">
    <source>
        <dbReference type="Proteomes" id="UP000326659"/>
    </source>
</evidence>
<dbReference type="Pfam" id="PF04860">
    <property type="entry name" value="Phage_portal"/>
    <property type="match status" value="1"/>
</dbReference>
<dbReference type="EMBL" id="CP043626">
    <property type="protein sequence ID" value="QEY73230.1"/>
    <property type="molecule type" value="Genomic_DNA"/>
</dbReference>
<dbReference type="Proteomes" id="UP000326659">
    <property type="component" value="Chromosome"/>
</dbReference>
<dbReference type="InterPro" id="IPR006427">
    <property type="entry name" value="Portal_HK97"/>
</dbReference>
<organism evidence="2 3">
    <name type="scientific">Pseudomonas denitrificans</name>
    <dbReference type="NCBI Taxonomy" id="43306"/>
    <lineage>
        <taxon>Bacteria</taxon>
        <taxon>Pseudomonadati</taxon>
        <taxon>Pseudomonadota</taxon>
        <taxon>Gammaproteobacteria</taxon>
        <taxon>Pseudomonadales</taxon>
        <taxon>Pseudomonadaceae</taxon>
        <taxon>Halopseudomonas</taxon>
    </lineage>
</organism>
<reference evidence="2 3" key="1">
    <citation type="submission" date="2019-09" db="EMBL/GenBank/DDBJ databases">
        <title>Prosopis cineraria nodule microbiome.</title>
        <authorList>
            <person name="Chaluvadi S.R."/>
            <person name="Ali R."/>
            <person name="Wang X."/>
        </authorList>
    </citation>
    <scope>NUCLEOTIDE SEQUENCE [LARGE SCALE GENOMIC DNA]</scope>
    <source>
        <strain evidence="2 3">BG1</strain>
    </source>
</reference>
<evidence type="ECO:0000256" key="1">
    <source>
        <dbReference type="SAM" id="MobiDB-lite"/>
    </source>
</evidence>
<gene>
    <name evidence="2" type="ORF">F1C79_17350</name>
</gene>
<dbReference type="OrthoDB" id="9765386at2"/>
<keyword evidence="3" id="KW-1185">Reference proteome</keyword>
<dbReference type="KEGG" id="pden:F1C79_17350"/>
<dbReference type="InterPro" id="IPR006944">
    <property type="entry name" value="Phage/GTA_portal"/>
</dbReference>
<evidence type="ECO:0000313" key="2">
    <source>
        <dbReference type="EMBL" id="QEY73230.1"/>
    </source>
</evidence>